<accession>A0A1F4ZR36</accession>
<dbReference type="AlphaFoldDB" id="A0A1F4ZR36"/>
<feature type="domain" description="HTH merR-type" evidence="1">
    <location>
        <begin position="7"/>
        <end position="54"/>
    </location>
</feature>
<dbReference type="InterPro" id="IPR000551">
    <property type="entry name" value="MerR-type_HTH_dom"/>
</dbReference>
<dbReference type="InterPro" id="IPR010093">
    <property type="entry name" value="SinI_DNA-bd"/>
</dbReference>
<dbReference type="GO" id="GO:0006355">
    <property type="term" value="P:regulation of DNA-templated transcription"/>
    <property type="evidence" value="ECO:0007669"/>
    <property type="project" value="InterPro"/>
</dbReference>
<dbReference type="Gene3D" id="1.10.1660.10">
    <property type="match status" value="1"/>
</dbReference>
<dbReference type="PROSITE" id="PS50937">
    <property type="entry name" value="HTH_MERR_2"/>
    <property type="match status" value="1"/>
</dbReference>
<organism evidence="2 3">
    <name type="scientific">Candidatus Amesbacteria bacterium RIFOXYB1_FULL_44_23</name>
    <dbReference type="NCBI Taxonomy" id="1797263"/>
    <lineage>
        <taxon>Bacteria</taxon>
        <taxon>Candidatus Amesiibacteriota</taxon>
    </lineage>
</organism>
<evidence type="ECO:0000313" key="3">
    <source>
        <dbReference type="Proteomes" id="UP000176424"/>
    </source>
</evidence>
<dbReference type="CDD" id="cd04762">
    <property type="entry name" value="HTH_MerR-trunc"/>
    <property type="match status" value="1"/>
</dbReference>
<dbReference type="Pfam" id="PF12728">
    <property type="entry name" value="HTH_17"/>
    <property type="match status" value="1"/>
</dbReference>
<dbReference type="EMBL" id="MEXR01000048">
    <property type="protein sequence ID" value="OGD08832.1"/>
    <property type="molecule type" value="Genomic_DNA"/>
</dbReference>
<sequence length="61" mass="7166">MNDNSKLIKIREAAELLGINPETLRRWDNEGRLNAVRIGKRKDRRYKLSDIQKIMNSTTKP</sequence>
<proteinExistence type="predicted"/>
<gene>
    <name evidence="2" type="ORF">A2397_05300</name>
</gene>
<dbReference type="InterPro" id="IPR041657">
    <property type="entry name" value="HTH_17"/>
</dbReference>
<dbReference type="InterPro" id="IPR009061">
    <property type="entry name" value="DNA-bd_dom_put_sf"/>
</dbReference>
<protein>
    <recommendedName>
        <fullName evidence="1">HTH merR-type domain-containing protein</fullName>
    </recommendedName>
</protein>
<evidence type="ECO:0000259" key="1">
    <source>
        <dbReference type="PROSITE" id="PS50937"/>
    </source>
</evidence>
<name>A0A1F4ZR36_9BACT</name>
<reference evidence="2 3" key="1">
    <citation type="journal article" date="2016" name="Nat. Commun.">
        <title>Thousands of microbial genomes shed light on interconnected biogeochemical processes in an aquifer system.</title>
        <authorList>
            <person name="Anantharaman K."/>
            <person name="Brown C.T."/>
            <person name="Hug L.A."/>
            <person name="Sharon I."/>
            <person name="Castelle C.J."/>
            <person name="Probst A.J."/>
            <person name="Thomas B.C."/>
            <person name="Singh A."/>
            <person name="Wilkins M.J."/>
            <person name="Karaoz U."/>
            <person name="Brodie E.L."/>
            <person name="Williams K.H."/>
            <person name="Hubbard S.S."/>
            <person name="Banfield J.F."/>
        </authorList>
    </citation>
    <scope>NUCLEOTIDE SEQUENCE [LARGE SCALE GENOMIC DNA]</scope>
</reference>
<comment type="caution">
    <text evidence="2">The sequence shown here is derived from an EMBL/GenBank/DDBJ whole genome shotgun (WGS) entry which is preliminary data.</text>
</comment>
<dbReference type="GO" id="GO:0003677">
    <property type="term" value="F:DNA binding"/>
    <property type="evidence" value="ECO:0007669"/>
    <property type="project" value="InterPro"/>
</dbReference>
<evidence type="ECO:0000313" key="2">
    <source>
        <dbReference type="EMBL" id="OGD08832.1"/>
    </source>
</evidence>
<dbReference type="STRING" id="1797263.A2397_05300"/>
<dbReference type="SUPFAM" id="SSF46955">
    <property type="entry name" value="Putative DNA-binding domain"/>
    <property type="match status" value="1"/>
</dbReference>
<dbReference type="Proteomes" id="UP000176424">
    <property type="component" value="Unassembled WGS sequence"/>
</dbReference>
<dbReference type="NCBIfam" id="TIGR01764">
    <property type="entry name" value="excise"/>
    <property type="match status" value="1"/>
</dbReference>